<evidence type="ECO:0000313" key="14">
    <source>
        <dbReference type="Proteomes" id="UP001497392"/>
    </source>
</evidence>
<feature type="transmembrane region" description="Helical" evidence="12">
    <location>
        <begin position="314"/>
        <end position="334"/>
    </location>
</feature>
<dbReference type="InterPro" id="IPR005599">
    <property type="entry name" value="GPI_mannosylTrfase"/>
</dbReference>
<feature type="transmembrane region" description="Helical" evidence="12">
    <location>
        <begin position="90"/>
        <end position="111"/>
    </location>
</feature>
<dbReference type="PANTHER" id="PTHR22760">
    <property type="entry name" value="GLYCOSYLTRANSFERASE"/>
    <property type="match status" value="1"/>
</dbReference>
<feature type="transmembrane region" description="Helical" evidence="12">
    <location>
        <begin position="173"/>
        <end position="194"/>
    </location>
</feature>
<keyword evidence="6 12" id="KW-0812">Transmembrane</keyword>
<comment type="catalytic activity">
    <reaction evidence="11">
        <text>an alpha-D-Man-(1-&gt;2)-alpha-D-Man-(1-&gt;2)-alpha-D-Man-(1-&gt;3)-[alpha-D-Man-(1-&gt;2)-alpha-D-Man-(1-&gt;3)-alpha-D-Man-(1-&gt;6)]-beta-D-Man-(1-&gt;4)-beta-D-GlcNAc-(1-&gt;4)-alpha-D-GlcNAc-diphospho-di-trans,poly-cis-dolichol + a di-trans,poly-cis-dolichyl beta-D-mannosyl phosphate = an alpha-D-Man-(1-&gt;2)-alpha-D-Man-(1-&gt;2)-alpha-D-Man-(1-&gt;3)-[alpha-D-Man-(1-&gt;2)-alpha-D-Man-(1-&gt;3)-[alpha-D-Man-(1-&gt;6)]-alpha-D-Man-(1-&gt;6)]-beta-D-Man-(1-&gt;4)-beta-D-GlcNAc-(1-&gt;4)-alpha-D-GlcNAc-diphospho-di-trans,poly-cis-dolichol + a di-trans,poly-cis-dolichyl phosphate + H(+)</text>
        <dbReference type="Rhea" id="RHEA:29535"/>
        <dbReference type="Rhea" id="RHEA-COMP:19498"/>
        <dbReference type="Rhea" id="RHEA-COMP:19501"/>
        <dbReference type="Rhea" id="RHEA-COMP:19518"/>
        <dbReference type="Rhea" id="RHEA-COMP:19519"/>
        <dbReference type="ChEBI" id="CHEBI:15378"/>
        <dbReference type="ChEBI" id="CHEBI:57683"/>
        <dbReference type="ChEBI" id="CHEBI:58211"/>
        <dbReference type="ChEBI" id="CHEBI:132517"/>
        <dbReference type="ChEBI" id="CHEBI:132519"/>
        <dbReference type="EC" id="2.4.1.260"/>
    </reaction>
    <physiologicalReaction direction="left-to-right" evidence="11">
        <dbReference type="Rhea" id="RHEA:29536"/>
    </physiologicalReaction>
</comment>
<feature type="transmembrane region" description="Helical" evidence="12">
    <location>
        <begin position="118"/>
        <end position="140"/>
    </location>
</feature>
<evidence type="ECO:0000256" key="10">
    <source>
        <dbReference type="ARBA" id="ARBA00044721"/>
    </source>
</evidence>
<name>A0ABP1FQ15_9CHLO</name>
<keyword evidence="5" id="KW-0808">Transferase</keyword>
<feature type="transmembrane region" description="Helical" evidence="12">
    <location>
        <begin position="206"/>
        <end position="228"/>
    </location>
</feature>
<proteinExistence type="inferred from homology"/>
<evidence type="ECO:0000256" key="8">
    <source>
        <dbReference type="ARBA" id="ARBA00022989"/>
    </source>
</evidence>
<evidence type="ECO:0000256" key="3">
    <source>
        <dbReference type="ARBA" id="ARBA00007063"/>
    </source>
</evidence>
<keyword evidence="4 12" id="KW-0328">Glycosyltransferase</keyword>
<keyword evidence="14" id="KW-1185">Reference proteome</keyword>
<comment type="caution">
    <text evidence="13">The sequence shown here is derived from an EMBL/GenBank/DDBJ whole genome shotgun (WGS) entry which is preliminary data.</text>
</comment>
<evidence type="ECO:0000256" key="7">
    <source>
        <dbReference type="ARBA" id="ARBA00022824"/>
    </source>
</evidence>
<protein>
    <recommendedName>
        <fullName evidence="12">Mannosyltransferase</fullName>
        <ecNumber evidence="12">2.4.1.-</ecNumber>
    </recommendedName>
</protein>
<dbReference type="PANTHER" id="PTHR22760:SF1">
    <property type="entry name" value="DOL-P-MAN:MAN(7)GLCNAC(2)-PP-DOL ALPHA-1,6-MANNOSYLTRANSFERASE"/>
    <property type="match status" value="1"/>
</dbReference>
<evidence type="ECO:0000256" key="6">
    <source>
        <dbReference type="ARBA" id="ARBA00022692"/>
    </source>
</evidence>
<feature type="transmembrane region" description="Helical" evidence="12">
    <location>
        <begin position="292"/>
        <end position="308"/>
    </location>
</feature>
<feature type="transmembrane region" description="Helical" evidence="12">
    <location>
        <begin position="12"/>
        <end position="30"/>
    </location>
</feature>
<evidence type="ECO:0000256" key="5">
    <source>
        <dbReference type="ARBA" id="ARBA00022679"/>
    </source>
</evidence>
<keyword evidence="8 12" id="KW-1133">Transmembrane helix</keyword>
<comment type="subcellular location">
    <subcellularLocation>
        <location evidence="1 12">Endoplasmic reticulum membrane</location>
        <topology evidence="1 12">Multi-pass membrane protein</topology>
    </subcellularLocation>
</comment>
<comment type="similarity">
    <text evidence="3 12">Belongs to the glycosyltransferase 22 family.</text>
</comment>
<gene>
    <name evidence="13" type="primary">g3722</name>
    <name evidence="13" type="ORF">VP750_LOCUS3175</name>
</gene>
<evidence type="ECO:0000256" key="1">
    <source>
        <dbReference type="ARBA" id="ARBA00004477"/>
    </source>
</evidence>
<evidence type="ECO:0000256" key="9">
    <source>
        <dbReference type="ARBA" id="ARBA00023136"/>
    </source>
</evidence>
<evidence type="ECO:0000256" key="11">
    <source>
        <dbReference type="ARBA" id="ARBA00048899"/>
    </source>
</evidence>
<dbReference type="EMBL" id="CAXHTA020000005">
    <property type="protein sequence ID" value="CAL5221516.1"/>
    <property type="molecule type" value="Genomic_DNA"/>
</dbReference>
<sequence length="509" mass="55911">MKSARFGSLVDGWTVLLLLAVWMHVFLATFTKVEESFNVQAMHDMLEFRSDLRNYDHQTFPGVVPRTFLGAMWVSTFSAGPYYILRAFGLPKAAGLICARLILGTITVLALARLRASVALVLGTSVGQAFMLLTSLQFHLPYYASRPLPNTFALALASLAHADWVSGKRPQRAIVLMAAAVVIFRCDLLPWAGLMGMHMLLERQISIGRGLAIGALAAAGSLAVTVLVDSAFWGRWLWPEGEVLWFNTAENRSSEWGTMPPHWYFSSALPRALLGALPLAVLGVMLERRLRSKLACVLMYIAAYSLLPHKEVRFLFPVLPLFNVAAAAGLARIYHNRQKGLLWQGLWLSALALLACSAGAAVLMTAVSRCNYPGGYALANMHAAEASAAAEALRSGRNLTIHIDVAAAMTGVSRFGEHGIPWVYSKVEDMSDTDIRDMGYDYMISPKATLAGYQHIISQEGYAGMRISLSLREAWQKVLNGQLPLPVTILKEPQLHVHRQLLNHTRALS</sequence>
<evidence type="ECO:0000256" key="4">
    <source>
        <dbReference type="ARBA" id="ARBA00022676"/>
    </source>
</evidence>
<evidence type="ECO:0000256" key="2">
    <source>
        <dbReference type="ARBA" id="ARBA00004922"/>
    </source>
</evidence>
<feature type="transmembrane region" description="Helical" evidence="12">
    <location>
        <begin position="263"/>
        <end position="285"/>
    </location>
</feature>
<reference evidence="13 14" key="1">
    <citation type="submission" date="2024-06" db="EMBL/GenBank/DDBJ databases">
        <authorList>
            <person name="Kraege A."/>
            <person name="Thomma B."/>
        </authorList>
    </citation>
    <scope>NUCLEOTIDE SEQUENCE [LARGE SCALE GENOMIC DNA]</scope>
</reference>
<accession>A0ABP1FQ15</accession>
<organism evidence="13 14">
    <name type="scientific">Coccomyxa viridis</name>
    <dbReference type="NCBI Taxonomy" id="1274662"/>
    <lineage>
        <taxon>Eukaryota</taxon>
        <taxon>Viridiplantae</taxon>
        <taxon>Chlorophyta</taxon>
        <taxon>core chlorophytes</taxon>
        <taxon>Trebouxiophyceae</taxon>
        <taxon>Trebouxiophyceae incertae sedis</taxon>
        <taxon>Coccomyxaceae</taxon>
        <taxon>Coccomyxa</taxon>
    </lineage>
</organism>
<comment type="function">
    <text evidence="10">Mannosyltransferase that operates in the biosynthetic pathway of dolichol-linked oligosaccharides, the glycan precursors employed in protein asparagine (N)-glycosylation. The assembly of dolichol-linked oligosaccharides begins on the cytosolic side of the endoplasmic reticulum membrane and finishes in its lumen. The sequential addition of sugars to dolichol pyrophosphate produces dolichol-linked oligosaccharides containing fourteen sugars, including two GlcNAcs, nine mannoses and three glucoses. Once assembled, the oligosaccharide is transferred from the lipid to nascent proteins by oligosaccharyltransferases. In the lumen of the endoplasmic reticulum, adds the eighth mannose residue in an alpha-1,6 linkage onto Man(7)GlcNAc(2)-PP-dolichol to produce Man(8)GlcNAc(2)-PP-dolichol.</text>
</comment>
<dbReference type="EC" id="2.4.1.-" evidence="12"/>
<keyword evidence="7 12" id="KW-0256">Endoplasmic reticulum</keyword>
<dbReference type="Proteomes" id="UP001497392">
    <property type="component" value="Unassembled WGS sequence"/>
</dbReference>
<dbReference type="Pfam" id="PF03901">
    <property type="entry name" value="Glyco_transf_22"/>
    <property type="match status" value="1"/>
</dbReference>
<comment type="pathway">
    <text evidence="2">Protein modification; protein glycosylation.</text>
</comment>
<evidence type="ECO:0000313" key="13">
    <source>
        <dbReference type="EMBL" id="CAL5221516.1"/>
    </source>
</evidence>
<evidence type="ECO:0000256" key="12">
    <source>
        <dbReference type="RuleBase" id="RU363075"/>
    </source>
</evidence>
<keyword evidence="9 12" id="KW-0472">Membrane</keyword>
<feature type="transmembrane region" description="Helical" evidence="12">
    <location>
        <begin position="346"/>
        <end position="367"/>
    </location>
</feature>